<comment type="caution">
    <text evidence="1">The sequence shown here is derived from an EMBL/GenBank/DDBJ whole genome shotgun (WGS) entry which is preliminary data.</text>
</comment>
<name>A0AAW6VJA8_9BACT</name>
<dbReference type="RefSeq" id="WP_152060209.1">
    <property type="nucleotide sequence ID" value="NZ_CABVSN010000019.1"/>
</dbReference>
<proteinExistence type="predicted"/>
<accession>A0AAW6VJA8</accession>
<protein>
    <submittedName>
        <fullName evidence="1">Uncharacterized protein</fullName>
    </submittedName>
</protein>
<dbReference type="AlphaFoldDB" id="A0AAW6VJA8"/>
<organism evidence="1 2">
    <name type="scientific">Aliarcobacter butzleri</name>
    <dbReference type="NCBI Taxonomy" id="28197"/>
    <lineage>
        <taxon>Bacteria</taxon>
        <taxon>Pseudomonadati</taxon>
        <taxon>Campylobacterota</taxon>
        <taxon>Epsilonproteobacteria</taxon>
        <taxon>Campylobacterales</taxon>
        <taxon>Arcobacteraceae</taxon>
        <taxon>Aliarcobacter</taxon>
    </lineage>
</organism>
<gene>
    <name evidence="1" type="ORF">PT517_09785</name>
</gene>
<reference evidence="1" key="1">
    <citation type="journal article" date="2023" name="Antibiotics">
        <title>Genomic Characterization of Antibiotic-Resistant Campylobacterales Isolated from Chilean Poultry Meat.</title>
        <authorList>
            <person name="Concha-Toloza M."/>
            <person name="Lopez-Cantillo M."/>
            <person name="Molina-Mora J.A."/>
            <person name="Collado L."/>
        </authorList>
    </citation>
    <scope>NUCLEOTIDE SEQUENCE</scope>
    <source>
        <strain evidence="1">FR1p153A2</strain>
    </source>
</reference>
<evidence type="ECO:0000313" key="2">
    <source>
        <dbReference type="Proteomes" id="UP001237501"/>
    </source>
</evidence>
<dbReference type="Proteomes" id="UP001237501">
    <property type="component" value="Unassembled WGS sequence"/>
</dbReference>
<reference evidence="1" key="2">
    <citation type="submission" date="2023-02" db="EMBL/GenBank/DDBJ databases">
        <authorList>
            <person name="Concha-Toloza M."/>
            <person name="Lopez-Cantillo M."/>
            <person name="Molina-Mora J."/>
            <person name="Collado L."/>
        </authorList>
    </citation>
    <scope>NUCLEOTIDE SEQUENCE</scope>
    <source>
        <strain evidence="1">FR1p153A2</strain>
    </source>
</reference>
<dbReference type="EMBL" id="JAQTJK010000013">
    <property type="protein sequence ID" value="MDK2042061.1"/>
    <property type="molecule type" value="Genomic_DNA"/>
</dbReference>
<evidence type="ECO:0000313" key="1">
    <source>
        <dbReference type="EMBL" id="MDK2042061.1"/>
    </source>
</evidence>
<sequence>MKILIEKLQKRKKITGKALLELFEIILELEKNIDRDIDTLPTTCKVTIKAEDYYAGEWLKSCAEDDKFSLFVQNGKIKIKNIFSRIKSDEDGEKIEIKLSHSFNYFNVKDNKDKKIIKINFLELIEALKEVINFSNKEAQRIDIDAQEFIDFCTKWKSK</sequence>